<name>A0A3M8T1M2_9GAMM</name>
<gene>
    <name evidence="1" type="ORF">EER27_04260</name>
</gene>
<keyword evidence="2" id="KW-1185">Reference proteome</keyword>
<dbReference type="InterPro" id="IPR058497">
    <property type="entry name" value="DUF8184"/>
</dbReference>
<accession>A0A3M8T1M2</accession>
<protein>
    <submittedName>
        <fullName evidence="1">Uncharacterized protein</fullName>
    </submittedName>
</protein>
<sequence length="175" mass="19403">MYFDTATQTLEIDQNPAGERSLVPVTHAGFSDDFRTMQLEAVYRGEPESFEVTSTYDSDQVMHRLTHRLLQGGHALPPDAHDVIEVNLQQGAITLLNVIRSVDGKVEKSIRITRKDGQLFLVIPSPWQRVELLSAGVDGQRIVCRSPDGEIDYELATAPFVAETLSELLEAGLPD</sequence>
<dbReference type="AlphaFoldDB" id="A0A3M8T1M2"/>
<dbReference type="Pfam" id="PF26559">
    <property type="entry name" value="DUF8184"/>
    <property type="match status" value="1"/>
</dbReference>
<comment type="caution">
    <text evidence="1">The sequence shown here is derived from an EMBL/GenBank/DDBJ whole genome shotgun (WGS) entry which is preliminary data.</text>
</comment>
<organism evidence="1 2">
    <name type="scientific">Montanilutibacter psychrotolerans</name>
    <dbReference type="NCBI Taxonomy" id="1327343"/>
    <lineage>
        <taxon>Bacteria</taxon>
        <taxon>Pseudomonadati</taxon>
        <taxon>Pseudomonadota</taxon>
        <taxon>Gammaproteobacteria</taxon>
        <taxon>Lysobacterales</taxon>
        <taxon>Lysobacteraceae</taxon>
        <taxon>Montanilutibacter</taxon>
    </lineage>
</organism>
<reference evidence="1 2" key="1">
    <citation type="submission" date="2018-11" db="EMBL/GenBank/DDBJ databases">
        <title>Lysobacter cryohumiis sp. nov., isolated from soil in the Tianshan Mountains, Xinjiang, China.</title>
        <authorList>
            <person name="Luo Y."/>
            <person name="Sheng H."/>
        </authorList>
    </citation>
    <scope>NUCLEOTIDE SEQUENCE [LARGE SCALE GENOMIC DNA]</scope>
    <source>
        <strain evidence="1 2">ZS60</strain>
    </source>
</reference>
<proteinExistence type="predicted"/>
<evidence type="ECO:0000313" key="2">
    <source>
        <dbReference type="Proteomes" id="UP000267049"/>
    </source>
</evidence>
<dbReference type="Proteomes" id="UP000267049">
    <property type="component" value="Unassembled WGS sequence"/>
</dbReference>
<evidence type="ECO:0000313" key="1">
    <source>
        <dbReference type="EMBL" id="RNF85010.1"/>
    </source>
</evidence>
<dbReference type="EMBL" id="RIBS01000002">
    <property type="protein sequence ID" value="RNF85010.1"/>
    <property type="molecule type" value="Genomic_DNA"/>
</dbReference>